<dbReference type="AlphaFoldDB" id="A0A1E8GQE6"/>
<feature type="transmembrane region" description="Helical" evidence="1">
    <location>
        <begin position="348"/>
        <end position="370"/>
    </location>
</feature>
<reference evidence="3" key="1">
    <citation type="submission" date="2016-09" db="EMBL/GenBank/DDBJ databases">
        <title>Draft genome sequence of a novel species of the family Streptococcaceae isolated from flowers.</title>
        <authorList>
            <person name="Chuah L.-O."/>
            <person name="Yap K.-P."/>
            <person name="Thong K.L."/>
            <person name="Liong M.T."/>
            <person name="Ahmad R."/>
            <person name="Rusul G."/>
        </authorList>
    </citation>
    <scope>NUCLEOTIDE SEQUENCE [LARGE SCALE GENOMIC DNA]</scope>
    <source>
        <strain evidence="3">DF1</strain>
    </source>
</reference>
<feature type="transmembrane region" description="Helical" evidence="1">
    <location>
        <begin position="227"/>
        <end position="246"/>
    </location>
</feature>
<feature type="transmembrane region" description="Helical" evidence="1">
    <location>
        <begin position="76"/>
        <end position="96"/>
    </location>
</feature>
<accession>A0A1E8GQE6</accession>
<keyword evidence="1" id="KW-1133">Transmembrane helix</keyword>
<organism evidence="2 3">
    <name type="scientific">Floricoccus tropicus</name>
    <dbReference type="NCBI Taxonomy" id="1859473"/>
    <lineage>
        <taxon>Bacteria</taxon>
        <taxon>Bacillati</taxon>
        <taxon>Bacillota</taxon>
        <taxon>Bacilli</taxon>
        <taxon>Lactobacillales</taxon>
        <taxon>Streptococcaceae</taxon>
        <taxon>Floricoccus</taxon>
    </lineage>
</organism>
<evidence type="ECO:0000313" key="3">
    <source>
        <dbReference type="Proteomes" id="UP000178622"/>
    </source>
</evidence>
<keyword evidence="1" id="KW-0472">Membrane</keyword>
<evidence type="ECO:0000313" key="2">
    <source>
        <dbReference type="EMBL" id="OFI50480.1"/>
    </source>
</evidence>
<comment type="caution">
    <text evidence="2">The sequence shown here is derived from an EMBL/GenBank/DDBJ whole genome shotgun (WGS) entry which is preliminary data.</text>
</comment>
<feature type="transmembrane region" description="Helical" evidence="1">
    <location>
        <begin position="12"/>
        <end position="29"/>
    </location>
</feature>
<feature type="transmembrane region" description="Helical" evidence="1">
    <location>
        <begin position="561"/>
        <end position="582"/>
    </location>
</feature>
<feature type="transmembrane region" description="Helical" evidence="1">
    <location>
        <begin position="309"/>
        <end position="328"/>
    </location>
</feature>
<feature type="transmembrane region" description="Helical" evidence="1">
    <location>
        <begin position="182"/>
        <end position="215"/>
    </location>
</feature>
<protein>
    <recommendedName>
        <fullName evidence="4">Membrane protein 6-pyruvoyl-tetrahydropterin synthase-related domain-containing protein</fullName>
    </recommendedName>
</protein>
<feature type="transmembrane region" description="Helical" evidence="1">
    <location>
        <begin position="102"/>
        <end position="121"/>
    </location>
</feature>
<evidence type="ECO:0000256" key="1">
    <source>
        <dbReference type="SAM" id="Phobius"/>
    </source>
</evidence>
<name>A0A1E8GQE6_9LACT</name>
<keyword evidence="3" id="KW-1185">Reference proteome</keyword>
<keyword evidence="1" id="KW-0812">Transmembrane</keyword>
<proteinExistence type="predicted"/>
<feature type="transmembrane region" description="Helical" evidence="1">
    <location>
        <begin position="382"/>
        <end position="402"/>
    </location>
</feature>
<dbReference type="RefSeq" id="WP_070791309.1">
    <property type="nucleotide sequence ID" value="NZ_MKIR01000001.1"/>
</dbReference>
<dbReference type="Proteomes" id="UP000178622">
    <property type="component" value="Unassembled WGS sequence"/>
</dbReference>
<evidence type="ECO:0008006" key="4">
    <source>
        <dbReference type="Google" id="ProtNLM"/>
    </source>
</evidence>
<dbReference type="STRING" id="1859473.BG261_00960"/>
<dbReference type="OrthoDB" id="2328595at2"/>
<sequence>MSSFYNKRYFPEIFSVLTILVFSIALQYYQLKNQSLQLGIDWLFHYNRFYDSAMQIKNFDFQPYISIYGFQQSGRIINAIYGPAFAYLNGIFLIILGSWYKYQLFTNFLITFLSALSMFLLLKRFAIRTSTSLPLSLMYSSLYIVQAWAIKEYFNSWGSFIIPIGIISGIQLLENKKKINILLMTFVISVAVQVHMLTALLLVILFAIFFIIALFIREDRLDMFKRVVISAIFTILLTANVWYPLIDLYSKNNLLRPFVNMDMSVDAVSLQFENLLSAGQTVSFLPMSLLLLFGLQFLLVVFNKIKSTIPRILTVISFILLILSSKIIDWTGLAERVPLVTIIQFPWRLLTPAVCLLMLAFAITWENTLCEGLGIKKNLEKIAMPLILTILLIGSTGVYLALARQASDIWSSDRVVQSKNKTIFTTTGPDDLRASFDSNANLDAPFELMMKSTPDYLPLKYASLMDEDNFYSYKEYESVAISNPLLKVVEKKQRNGKLLISFNSDEKEEVLLPFVVYKDTVVKYNGKEVVHKDLNLNNVGAPQFGIKKGKNNFEISYKIPIMYYVALTMTILSWVTLIILALKNIKIIVKGK</sequence>
<dbReference type="EMBL" id="MKIR01000001">
    <property type="protein sequence ID" value="OFI50480.1"/>
    <property type="molecule type" value="Genomic_DNA"/>
</dbReference>
<feature type="transmembrane region" description="Helical" evidence="1">
    <location>
        <begin position="284"/>
        <end position="302"/>
    </location>
</feature>
<gene>
    <name evidence="2" type="ORF">BG261_00960</name>
</gene>